<dbReference type="AlphaFoldDB" id="A0A426X959"/>
<reference evidence="2 3" key="1">
    <citation type="journal article" date="2014" name="Agronomy (Basel)">
        <title>A Draft Genome Sequence for Ensete ventricosum, the Drought-Tolerant Tree Against Hunger.</title>
        <authorList>
            <person name="Harrison J."/>
            <person name="Moore K.A."/>
            <person name="Paszkiewicz K."/>
            <person name="Jones T."/>
            <person name="Grant M."/>
            <person name="Ambacheew D."/>
            <person name="Muzemil S."/>
            <person name="Studholme D.J."/>
        </authorList>
    </citation>
    <scope>NUCLEOTIDE SEQUENCE [LARGE SCALE GENOMIC DNA]</scope>
</reference>
<sequence>MPTGAMADKVACFPCRNIGCTPDDRAPRFRAAAAATRRRSLCCWSRRRITQRPPRLQLQRSNLEMELVLRRTESTPRWHRSHQTRCFSGSCCRPRSDTRDRAVVVEEEEKKAAWGLTVMMPPPTRSPLQPRRPPKPRRHHLPCDITFLRRSSSFTTLMQD</sequence>
<evidence type="ECO:0000256" key="1">
    <source>
        <dbReference type="SAM" id="MobiDB-lite"/>
    </source>
</evidence>
<comment type="caution">
    <text evidence="2">The sequence shown here is derived from an EMBL/GenBank/DDBJ whole genome shotgun (WGS) entry which is preliminary data.</text>
</comment>
<gene>
    <name evidence="2" type="ORF">B296_00052340</name>
</gene>
<evidence type="ECO:0000313" key="3">
    <source>
        <dbReference type="Proteomes" id="UP000287651"/>
    </source>
</evidence>
<feature type="region of interest" description="Disordered" evidence="1">
    <location>
        <begin position="119"/>
        <end position="141"/>
    </location>
</feature>
<name>A0A426X959_ENSVE</name>
<organism evidence="2 3">
    <name type="scientific">Ensete ventricosum</name>
    <name type="common">Abyssinian banana</name>
    <name type="synonym">Musa ensete</name>
    <dbReference type="NCBI Taxonomy" id="4639"/>
    <lineage>
        <taxon>Eukaryota</taxon>
        <taxon>Viridiplantae</taxon>
        <taxon>Streptophyta</taxon>
        <taxon>Embryophyta</taxon>
        <taxon>Tracheophyta</taxon>
        <taxon>Spermatophyta</taxon>
        <taxon>Magnoliopsida</taxon>
        <taxon>Liliopsida</taxon>
        <taxon>Zingiberales</taxon>
        <taxon>Musaceae</taxon>
        <taxon>Ensete</taxon>
    </lineage>
</organism>
<evidence type="ECO:0000313" key="2">
    <source>
        <dbReference type="EMBL" id="RRT36013.1"/>
    </source>
</evidence>
<proteinExistence type="predicted"/>
<dbReference type="EMBL" id="AMZH03024187">
    <property type="protein sequence ID" value="RRT36013.1"/>
    <property type="molecule type" value="Genomic_DNA"/>
</dbReference>
<dbReference type="Proteomes" id="UP000287651">
    <property type="component" value="Unassembled WGS sequence"/>
</dbReference>
<accession>A0A426X959</accession>
<protein>
    <submittedName>
        <fullName evidence="2">Uncharacterized protein</fullName>
    </submittedName>
</protein>